<protein>
    <submittedName>
        <fullName evidence="1">Uncharacterized protein</fullName>
    </submittedName>
</protein>
<proteinExistence type="predicted"/>
<feature type="non-terminal residue" evidence="1">
    <location>
        <position position="97"/>
    </location>
</feature>
<accession>X1V4D6</accession>
<name>X1V4D6_9ZZZZ</name>
<comment type="caution">
    <text evidence="1">The sequence shown here is derived from an EMBL/GenBank/DDBJ whole genome shotgun (WGS) entry which is preliminary data.</text>
</comment>
<evidence type="ECO:0000313" key="1">
    <source>
        <dbReference type="EMBL" id="GAJ24648.1"/>
    </source>
</evidence>
<sequence>MLAELAPVSPMESMLAQRIVTLSWRLKRVCRIQNQTIDAMNADNASDPLSKLAKSFIFKGLGATQDPTAGSNGDLALGRIAIKDFSNSRVLEHLLMY</sequence>
<gene>
    <name evidence="1" type="ORF">S12H4_59401</name>
</gene>
<dbReference type="AlphaFoldDB" id="X1V4D6"/>
<dbReference type="EMBL" id="BARW01038807">
    <property type="protein sequence ID" value="GAJ24648.1"/>
    <property type="molecule type" value="Genomic_DNA"/>
</dbReference>
<reference evidence="1" key="1">
    <citation type="journal article" date="2014" name="Front. Microbiol.">
        <title>High frequency of phylogenetically diverse reductive dehalogenase-homologous genes in deep subseafloor sedimentary metagenomes.</title>
        <authorList>
            <person name="Kawai M."/>
            <person name="Futagami T."/>
            <person name="Toyoda A."/>
            <person name="Takaki Y."/>
            <person name="Nishi S."/>
            <person name="Hori S."/>
            <person name="Arai W."/>
            <person name="Tsubouchi T."/>
            <person name="Morono Y."/>
            <person name="Uchiyama I."/>
            <person name="Ito T."/>
            <person name="Fujiyama A."/>
            <person name="Inagaki F."/>
            <person name="Takami H."/>
        </authorList>
    </citation>
    <scope>NUCLEOTIDE SEQUENCE</scope>
    <source>
        <strain evidence="1">Expedition CK06-06</strain>
    </source>
</reference>
<organism evidence="1">
    <name type="scientific">marine sediment metagenome</name>
    <dbReference type="NCBI Taxonomy" id="412755"/>
    <lineage>
        <taxon>unclassified sequences</taxon>
        <taxon>metagenomes</taxon>
        <taxon>ecological metagenomes</taxon>
    </lineage>
</organism>